<organism evidence="3 4">
    <name type="scientific">Nakamurella antarctica</name>
    <dbReference type="NCBI Taxonomy" id="1902245"/>
    <lineage>
        <taxon>Bacteria</taxon>
        <taxon>Bacillati</taxon>
        <taxon>Actinomycetota</taxon>
        <taxon>Actinomycetes</taxon>
        <taxon>Nakamurellales</taxon>
        <taxon>Nakamurellaceae</taxon>
        <taxon>Nakamurella</taxon>
    </lineage>
</organism>
<feature type="transmembrane region" description="Helical" evidence="1">
    <location>
        <begin position="340"/>
        <end position="362"/>
    </location>
</feature>
<feature type="transmembrane region" description="Helical" evidence="1">
    <location>
        <begin position="37"/>
        <end position="58"/>
    </location>
</feature>
<feature type="transmembrane region" description="Helical" evidence="1">
    <location>
        <begin position="157"/>
        <end position="186"/>
    </location>
</feature>
<reference evidence="3 4" key="1">
    <citation type="submission" date="2018-11" db="EMBL/GenBank/DDBJ databases">
        <authorList>
            <person name="Da X."/>
        </authorList>
    </citation>
    <scope>NUCLEOTIDE SEQUENCE [LARGE SCALE GENOMIC DNA]</scope>
    <source>
        <strain evidence="3 4">S14-144</strain>
    </source>
</reference>
<keyword evidence="1" id="KW-1133">Transmembrane helix</keyword>
<keyword evidence="1" id="KW-0472">Membrane</keyword>
<dbReference type="RefSeq" id="WP_124799394.1">
    <property type="nucleotide sequence ID" value="NZ_CP034170.1"/>
</dbReference>
<evidence type="ECO:0000256" key="1">
    <source>
        <dbReference type="SAM" id="Phobius"/>
    </source>
</evidence>
<protein>
    <recommendedName>
        <fullName evidence="2">YdbS-like PH domain-containing protein</fullName>
    </recommendedName>
</protein>
<dbReference type="AlphaFoldDB" id="A0A3G8ZNX9"/>
<dbReference type="OrthoDB" id="3190163at2"/>
<keyword evidence="4" id="KW-1185">Reference proteome</keyword>
<dbReference type="Proteomes" id="UP000268084">
    <property type="component" value="Chromosome"/>
</dbReference>
<evidence type="ECO:0000259" key="2">
    <source>
        <dbReference type="Pfam" id="PF03703"/>
    </source>
</evidence>
<dbReference type="PANTHER" id="PTHR34473">
    <property type="entry name" value="UPF0699 TRANSMEMBRANE PROTEIN YDBS"/>
    <property type="match status" value="1"/>
</dbReference>
<gene>
    <name evidence="3" type="ORF">EH165_10405</name>
</gene>
<reference evidence="3 4" key="2">
    <citation type="submission" date="2018-12" db="EMBL/GenBank/DDBJ databases">
        <title>Nakamurella antarcticus sp. nov., isolated from Antarctica South Shetland Islands soil.</title>
        <authorList>
            <person name="Peng F."/>
        </authorList>
    </citation>
    <scope>NUCLEOTIDE SEQUENCE [LARGE SCALE GENOMIC DNA]</scope>
    <source>
        <strain evidence="3 4">S14-144</strain>
    </source>
</reference>
<keyword evidence="1" id="KW-0812">Transmembrane</keyword>
<sequence length="444" mass="48580">MSRSSTGTRFHPAFLIISGARGLRAVIPLLILSVIRFPLWALLPLAGLVAAGAIASWWRTTYSVQDRVLRLESGIFSRKIRTVPASRITALASERGLIQRLFNVWELKVQTPGDGEHATVSLTCLTTSEVERVRRALQGGSSSAERRGGEIVPPATLATLGIGTLLVTAVTGTSLPLILVGLVTVYNRARDLLPDGTTDYLEHEVFDRGRGTALILVVLCLLAVAVGVLLTALRIARFTLARADDHLQLSRGLLAQRRSIIPVDRVQAVRLVDGLARRALGFTAIEVEVAGLSARDSSQRTLFPLIRRSKARALLQQALPELRWNPVPLHTIPRRGRRRYLTLPLLTGLALSGAIFIVPTLWADAGWTAPGWLVGIGVLPRLSPLPWGWPAPAPQAGRSIPTRWSSVPARFLRSTPWWHAETECSSPPWPLTLYSAAQAWHRCR</sequence>
<feature type="transmembrane region" description="Helical" evidence="1">
    <location>
        <begin position="213"/>
        <end position="233"/>
    </location>
</feature>
<evidence type="ECO:0000313" key="3">
    <source>
        <dbReference type="EMBL" id="AZI58485.1"/>
    </source>
</evidence>
<dbReference type="KEGG" id="nak:EH165_10405"/>
<proteinExistence type="predicted"/>
<evidence type="ECO:0000313" key="4">
    <source>
        <dbReference type="Proteomes" id="UP000268084"/>
    </source>
</evidence>
<feature type="domain" description="YdbS-like PH" evidence="2">
    <location>
        <begin position="237"/>
        <end position="316"/>
    </location>
</feature>
<feature type="transmembrane region" description="Helical" evidence="1">
    <location>
        <begin position="12"/>
        <end position="31"/>
    </location>
</feature>
<dbReference type="EMBL" id="CP034170">
    <property type="protein sequence ID" value="AZI58485.1"/>
    <property type="molecule type" value="Genomic_DNA"/>
</dbReference>
<accession>A0A3G8ZNX9</accession>
<dbReference type="InterPro" id="IPR005182">
    <property type="entry name" value="YdbS-like_PH"/>
</dbReference>
<feature type="domain" description="YdbS-like PH" evidence="2">
    <location>
        <begin position="57"/>
        <end position="136"/>
    </location>
</feature>
<name>A0A3G8ZNX9_9ACTN</name>
<dbReference type="Pfam" id="PF03703">
    <property type="entry name" value="bPH_2"/>
    <property type="match status" value="2"/>
</dbReference>
<dbReference type="PANTHER" id="PTHR34473:SF2">
    <property type="entry name" value="UPF0699 TRANSMEMBRANE PROTEIN YDBT"/>
    <property type="match status" value="1"/>
</dbReference>